<feature type="signal peptide" evidence="1">
    <location>
        <begin position="1"/>
        <end position="29"/>
    </location>
</feature>
<dbReference type="AlphaFoldDB" id="A0A8H3P646"/>
<evidence type="ECO:0008006" key="4">
    <source>
        <dbReference type="Google" id="ProtNLM"/>
    </source>
</evidence>
<evidence type="ECO:0000313" key="3">
    <source>
        <dbReference type="Proteomes" id="UP000465221"/>
    </source>
</evidence>
<evidence type="ECO:0000313" key="2">
    <source>
        <dbReference type="EMBL" id="GFF42357.1"/>
    </source>
</evidence>
<keyword evidence="1" id="KW-0732">Signal</keyword>
<dbReference type="Proteomes" id="UP000465221">
    <property type="component" value="Unassembled WGS sequence"/>
</dbReference>
<organism evidence="2 3">
    <name type="scientific">Aspergillus udagawae</name>
    <dbReference type="NCBI Taxonomy" id="91492"/>
    <lineage>
        <taxon>Eukaryota</taxon>
        <taxon>Fungi</taxon>
        <taxon>Dikarya</taxon>
        <taxon>Ascomycota</taxon>
        <taxon>Pezizomycotina</taxon>
        <taxon>Eurotiomycetes</taxon>
        <taxon>Eurotiomycetidae</taxon>
        <taxon>Eurotiales</taxon>
        <taxon>Aspergillaceae</taxon>
        <taxon>Aspergillus</taxon>
        <taxon>Aspergillus subgen. Fumigati</taxon>
    </lineage>
</organism>
<evidence type="ECO:0000256" key="1">
    <source>
        <dbReference type="SAM" id="SignalP"/>
    </source>
</evidence>
<name>A0A8H3P646_9EURO</name>
<protein>
    <recommendedName>
        <fullName evidence="4">Secreted protein</fullName>
    </recommendedName>
</protein>
<feature type="chain" id="PRO_5034000874" description="Secreted protein" evidence="1">
    <location>
        <begin position="30"/>
        <end position="81"/>
    </location>
</feature>
<comment type="caution">
    <text evidence="2">The sequence shown here is derived from an EMBL/GenBank/DDBJ whole genome shotgun (WGS) entry which is preliminary data.</text>
</comment>
<reference evidence="2 3" key="1">
    <citation type="submission" date="2020-01" db="EMBL/GenBank/DDBJ databases">
        <title>Draft genome sequence of Aspergillus udagawae IFM 46972.</title>
        <authorList>
            <person name="Takahashi H."/>
            <person name="Yaguchi T."/>
        </authorList>
    </citation>
    <scope>NUCLEOTIDE SEQUENCE [LARGE SCALE GENOMIC DNA]</scope>
    <source>
        <strain evidence="2 3">IFM 46972</strain>
    </source>
</reference>
<proteinExistence type="predicted"/>
<accession>A0A8H3P646</accession>
<sequence length="81" mass="8596">MSLNSPITSTASLILVSFHLLRPMGLTLSGGHSGTLRSTKKGVSEKLIIFTQHDIPRGQTAVRRMTICHGSHTACATGPVI</sequence>
<gene>
    <name evidence="2" type="ORF">IFM46972_06844</name>
</gene>
<dbReference type="EMBL" id="BLKC01000048">
    <property type="protein sequence ID" value="GFF42357.1"/>
    <property type="molecule type" value="Genomic_DNA"/>
</dbReference>